<dbReference type="EMBL" id="FNCN01000015">
    <property type="protein sequence ID" value="SDH42196.1"/>
    <property type="molecule type" value="Genomic_DNA"/>
</dbReference>
<evidence type="ECO:0000313" key="2">
    <source>
        <dbReference type="EMBL" id="SDH42196.1"/>
    </source>
</evidence>
<protein>
    <submittedName>
        <fullName evidence="2">DNA-binding transcriptional regulator, XRE-family HTH domain</fullName>
    </submittedName>
</protein>
<organism evidence="2 3">
    <name type="scientific">Sinosporangium album</name>
    <dbReference type="NCBI Taxonomy" id="504805"/>
    <lineage>
        <taxon>Bacteria</taxon>
        <taxon>Bacillati</taxon>
        <taxon>Actinomycetota</taxon>
        <taxon>Actinomycetes</taxon>
        <taxon>Streptosporangiales</taxon>
        <taxon>Streptosporangiaceae</taxon>
        <taxon>Sinosporangium</taxon>
    </lineage>
</organism>
<dbReference type="Gene3D" id="1.10.260.40">
    <property type="entry name" value="lambda repressor-like DNA-binding domains"/>
    <property type="match status" value="1"/>
</dbReference>
<dbReference type="InterPro" id="IPR001387">
    <property type="entry name" value="Cro/C1-type_HTH"/>
</dbReference>
<dbReference type="Proteomes" id="UP000198923">
    <property type="component" value="Unassembled WGS sequence"/>
</dbReference>
<dbReference type="CDD" id="cd00093">
    <property type="entry name" value="HTH_XRE"/>
    <property type="match status" value="1"/>
</dbReference>
<dbReference type="AlphaFoldDB" id="A0A1G8C9P2"/>
<accession>A0A1G8C9P2</accession>
<dbReference type="OrthoDB" id="4074704at2"/>
<dbReference type="PROSITE" id="PS50943">
    <property type="entry name" value="HTH_CROC1"/>
    <property type="match status" value="1"/>
</dbReference>
<dbReference type="RefSeq" id="WP_143020309.1">
    <property type="nucleotide sequence ID" value="NZ_FNCN01000015.1"/>
</dbReference>
<dbReference type="SUPFAM" id="SSF47413">
    <property type="entry name" value="lambda repressor-like DNA-binding domains"/>
    <property type="match status" value="1"/>
</dbReference>
<dbReference type="STRING" id="504805.SAMN05421505_115108"/>
<keyword evidence="2" id="KW-0238">DNA-binding</keyword>
<evidence type="ECO:0000313" key="3">
    <source>
        <dbReference type="Proteomes" id="UP000198923"/>
    </source>
</evidence>
<dbReference type="InterPro" id="IPR010982">
    <property type="entry name" value="Lambda_DNA-bd_dom_sf"/>
</dbReference>
<keyword evidence="3" id="KW-1185">Reference proteome</keyword>
<reference evidence="2 3" key="1">
    <citation type="submission" date="2016-10" db="EMBL/GenBank/DDBJ databases">
        <authorList>
            <person name="de Groot N.N."/>
        </authorList>
    </citation>
    <scope>NUCLEOTIDE SEQUENCE [LARGE SCALE GENOMIC DNA]</scope>
    <source>
        <strain evidence="2 3">CPCC 201354</strain>
    </source>
</reference>
<name>A0A1G8C9P2_9ACTN</name>
<proteinExistence type="predicted"/>
<evidence type="ECO:0000259" key="1">
    <source>
        <dbReference type="PROSITE" id="PS50943"/>
    </source>
</evidence>
<dbReference type="SMART" id="SM00530">
    <property type="entry name" value="HTH_XRE"/>
    <property type="match status" value="1"/>
</dbReference>
<gene>
    <name evidence="2" type="ORF">SAMN05421505_115108</name>
</gene>
<dbReference type="GO" id="GO:0003677">
    <property type="term" value="F:DNA binding"/>
    <property type="evidence" value="ECO:0007669"/>
    <property type="project" value="UniProtKB-KW"/>
</dbReference>
<sequence length="417" mass="45638">MSKVPALSERLARARISRGWSQRQLARKLAEVAAEMGISMPERTSLVKSIGNWENGRYQPRHPYPVLLARALGIDHDVLFGDPTPVPTLEIPSLAPDADLYKRITKAIEGPQRIDLATIEWLERCLAEHRRIEDTLGSKPLLPIVCAQLATVVDLARGATGPLSDRIVGTLAQYAQFVAWMCQDSGDLATALHWYDRSHAWALEAGDASLAATTLNMKAHQAWSMGDSQRCVRLAEASRWHEGRTSLGVQGMAAQMAARGHAQLREANEARTLLGEAEELIRRAAERPDEEPAWMYFYGEHWFLMQRGMAELELGEGRRAANLIERGLSDLPESYRRDRAWFGACLARAFAVEGDAEAAASVAANAAPDAAAVNPYAVTELRNTAQTLAEVGAHASAEEMRELVTVAGTSDSPLVGE</sequence>
<feature type="domain" description="HTH cro/C1-type" evidence="1">
    <location>
        <begin position="11"/>
        <end position="79"/>
    </location>
</feature>